<evidence type="ECO:0000313" key="4">
    <source>
        <dbReference type="Proteomes" id="UP000199062"/>
    </source>
</evidence>
<dbReference type="AlphaFoldDB" id="A0A1I6M388"/>
<dbReference type="Gene3D" id="3.40.50.620">
    <property type="entry name" value="HUPs"/>
    <property type="match status" value="1"/>
</dbReference>
<dbReference type="PANTHER" id="PTHR46268">
    <property type="entry name" value="STRESS RESPONSE PROTEIN NHAX"/>
    <property type="match status" value="1"/>
</dbReference>
<sequence>MTQTILVPMDYSELSKEALRTTLSLHPDAEVVVLHVIDWHASDMGPGGWGSTPHDWDDWLDEAHEHADGLFEEARDIAAEYDVEITTETTVGEDAQSIVSYAEEHDVDLIVMGSHGRSIPARILLGSVAETVVRRAPVPVLVVR</sequence>
<protein>
    <submittedName>
        <fullName evidence="3">Nucleotide-binding universal stress protein, UspA family</fullName>
    </submittedName>
</protein>
<dbReference type="SUPFAM" id="SSF52402">
    <property type="entry name" value="Adenine nucleotide alpha hydrolases-like"/>
    <property type="match status" value="1"/>
</dbReference>
<dbReference type="Pfam" id="PF00582">
    <property type="entry name" value="Usp"/>
    <property type="match status" value="1"/>
</dbReference>
<dbReference type="InterPro" id="IPR006016">
    <property type="entry name" value="UspA"/>
</dbReference>
<evidence type="ECO:0000259" key="2">
    <source>
        <dbReference type="Pfam" id="PF00582"/>
    </source>
</evidence>
<dbReference type="OrthoDB" id="105697at2157"/>
<comment type="similarity">
    <text evidence="1">Belongs to the universal stress protein A family.</text>
</comment>
<organism evidence="3 4">
    <name type="scientific">Halomicrobium zhouii</name>
    <dbReference type="NCBI Taxonomy" id="767519"/>
    <lineage>
        <taxon>Archaea</taxon>
        <taxon>Methanobacteriati</taxon>
        <taxon>Methanobacteriota</taxon>
        <taxon>Stenosarchaea group</taxon>
        <taxon>Halobacteria</taxon>
        <taxon>Halobacteriales</taxon>
        <taxon>Haloarculaceae</taxon>
        <taxon>Halomicrobium</taxon>
    </lineage>
</organism>
<keyword evidence="4" id="KW-1185">Reference proteome</keyword>
<dbReference type="EMBL" id="FOZK01000004">
    <property type="protein sequence ID" value="SFS10187.1"/>
    <property type="molecule type" value="Genomic_DNA"/>
</dbReference>
<evidence type="ECO:0000256" key="1">
    <source>
        <dbReference type="ARBA" id="ARBA00008791"/>
    </source>
</evidence>
<dbReference type="PRINTS" id="PR01438">
    <property type="entry name" value="UNVRSLSTRESS"/>
</dbReference>
<dbReference type="STRING" id="767519.SAMN05216559_3677"/>
<dbReference type="RefSeq" id="WP_089818430.1">
    <property type="nucleotide sequence ID" value="NZ_FOZK01000004.1"/>
</dbReference>
<dbReference type="CDD" id="cd00293">
    <property type="entry name" value="USP-like"/>
    <property type="match status" value="1"/>
</dbReference>
<dbReference type="InterPro" id="IPR006015">
    <property type="entry name" value="Universal_stress_UspA"/>
</dbReference>
<evidence type="ECO:0000313" key="3">
    <source>
        <dbReference type="EMBL" id="SFS10187.1"/>
    </source>
</evidence>
<proteinExistence type="inferred from homology"/>
<dbReference type="InterPro" id="IPR014729">
    <property type="entry name" value="Rossmann-like_a/b/a_fold"/>
</dbReference>
<dbReference type="PANTHER" id="PTHR46268:SF24">
    <property type="entry name" value="UNIVERSAL STRESS PROTEIN"/>
    <property type="match status" value="1"/>
</dbReference>
<gene>
    <name evidence="3" type="ORF">SAMN05216559_3677</name>
</gene>
<name>A0A1I6M388_9EURY</name>
<feature type="domain" description="UspA" evidence="2">
    <location>
        <begin position="1"/>
        <end position="144"/>
    </location>
</feature>
<dbReference type="Proteomes" id="UP000199062">
    <property type="component" value="Unassembled WGS sequence"/>
</dbReference>
<accession>A0A1I6M388</accession>
<reference evidence="3 4" key="1">
    <citation type="submission" date="2016-10" db="EMBL/GenBank/DDBJ databases">
        <authorList>
            <person name="de Groot N.N."/>
        </authorList>
    </citation>
    <scope>NUCLEOTIDE SEQUENCE [LARGE SCALE GENOMIC DNA]</scope>
    <source>
        <strain evidence="3 4">CGMCC 1.10457</strain>
    </source>
</reference>